<protein>
    <submittedName>
        <fullName evidence="4">Indolepyruvate ferredoxin oxidoreductase alpha subunit</fullName>
    </submittedName>
</protein>
<dbReference type="AlphaFoldDB" id="A0A1Y6CLU0"/>
<dbReference type="InterPro" id="IPR002880">
    <property type="entry name" value="Pyrv_Fd/Flavodoxin_OxRdtase_N"/>
</dbReference>
<feature type="domain" description="Thiamine pyrophosphate enzyme TPP-binding" evidence="3">
    <location>
        <begin position="443"/>
        <end position="585"/>
    </location>
</feature>
<keyword evidence="5" id="KW-1185">Reference proteome</keyword>
<evidence type="ECO:0000259" key="3">
    <source>
        <dbReference type="Pfam" id="PF02775"/>
    </source>
</evidence>
<evidence type="ECO:0000256" key="2">
    <source>
        <dbReference type="ARBA" id="ARBA00023002"/>
    </source>
</evidence>
<proteinExistence type="predicted"/>
<dbReference type="STRING" id="560819.SAMN05428998_12230"/>
<reference evidence="4 5" key="1">
    <citation type="submission" date="2017-04" db="EMBL/GenBank/DDBJ databases">
        <authorList>
            <person name="Afonso C.L."/>
            <person name="Miller P.J."/>
            <person name="Scott M.A."/>
            <person name="Spackman E."/>
            <person name="Goraichik I."/>
            <person name="Dimitrov K.M."/>
            <person name="Suarez D.L."/>
            <person name="Swayne D.E."/>
        </authorList>
    </citation>
    <scope>NUCLEOTIDE SEQUENCE [LARGE SCALE GENOMIC DNA]</scope>
    <source>
        <strain evidence="4 5">USBA 355</strain>
    </source>
</reference>
<evidence type="ECO:0000313" key="4">
    <source>
        <dbReference type="EMBL" id="SMF58633.1"/>
    </source>
</evidence>
<dbReference type="PANTHER" id="PTHR43710">
    <property type="entry name" value="2-HYDROXYACYL-COA LYASE"/>
    <property type="match status" value="1"/>
</dbReference>
<organism evidence="4 5">
    <name type="scientific">Tistlia consotensis USBA 355</name>
    <dbReference type="NCBI Taxonomy" id="560819"/>
    <lineage>
        <taxon>Bacteria</taxon>
        <taxon>Pseudomonadati</taxon>
        <taxon>Pseudomonadota</taxon>
        <taxon>Alphaproteobacteria</taxon>
        <taxon>Rhodospirillales</taxon>
        <taxon>Rhodovibrionaceae</taxon>
        <taxon>Tistlia</taxon>
    </lineage>
</organism>
<accession>A0A1Y6CLU0</accession>
<keyword evidence="1" id="KW-0479">Metal-binding</keyword>
<keyword evidence="2" id="KW-0560">Oxidoreductase</keyword>
<sequence>MPERSFAEEVRQLEIGAGETFEGEGILAVTKALLQSGVSYVGGYQGAPVSALVDVLSDAQDLLARLGIHLETCANEAGAASMLSASINYPIRGAVTFKSIVGTNVASDALSNLSSPGVTGGALIVVGEDYGEGSSIIQERSHAVAMKSQFWLLDPRPDLQKIVDLVEQAFELSEASSTPVMMELRIRACHMTGRFEARDNRAPRFSTRDLLPGPVFDKDRISLPPATYVQEKLKTEVRWPAAQRFIAERGLNEVFAGEAEAQELGLILQGGMYNNVIAALRALGLADAFGNSRIPLLVLNCVYPLVPDEVADFCCSRKAVLVVEEGQPNFIETAVKALLSDAELATRVHGKDCLPMAGEYVGAVLLDGLAKFFAKARSTAVPAGAAAARVRAVEESRRQALEVLGAPVPTRPPGFCTGCPERPVFSAIKLVQERVGPVHVSADIGCHSFATLEPFKVGNTILGYGLGLASSTGLSSMMRNPVVSIMGDGGFWHQGLTTGIANHVFNRDEGVLLILKNGYSSATGHQHIPSTGSNSRDQASGMDIEAALKGVGVDWIRTVDSYRVGRMVTALKEAVLARGKGLRVIIADGECMLARQRREKPATAKRLKAGERVVRTRFGVDETTCTGDHSCIRLSGCPTLTVRSTGDPLRRAPVAHVTDGCVGCGNCGEVAEAAVLCPSFHRLEIVQNAGWPERLLARLRRRTIAWLQPGAKAGA</sequence>
<dbReference type="Proteomes" id="UP000192917">
    <property type="component" value="Unassembled WGS sequence"/>
</dbReference>
<gene>
    <name evidence="4" type="ORF">SAMN05428998_12230</name>
</gene>
<dbReference type="PANTHER" id="PTHR43710:SF5">
    <property type="entry name" value="INDOLEPYRUVATE FERREDOXIN OXIDOREDUCTASE ALPHA SUBUNIT"/>
    <property type="match status" value="1"/>
</dbReference>
<name>A0A1Y6CLU0_9PROT</name>
<dbReference type="InterPro" id="IPR045025">
    <property type="entry name" value="HACL1-like"/>
</dbReference>
<dbReference type="CDD" id="cd02008">
    <property type="entry name" value="TPP_IOR_alpha"/>
    <property type="match status" value="1"/>
</dbReference>
<keyword evidence="4" id="KW-0670">Pyruvate</keyword>
<dbReference type="InterPro" id="IPR011766">
    <property type="entry name" value="TPP_enzyme_TPP-bd"/>
</dbReference>
<dbReference type="Pfam" id="PF02775">
    <property type="entry name" value="TPP_enzyme_C"/>
    <property type="match status" value="1"/>
</dbReference>
<dbReference type="GO" id="GO:0046872">
    <property type="term" value="F:metal ion binding"/>
    <property type="evidence" value="ECO:0007669"/>
    <property type="project" value="UniProtKB-KW"/>
</dbReference>
<dbReference type="InterPro" id="IPR029061">
    <property type="entry name" value="THDP-binding"/>
</dbReference>
<dbReference type="RefSeq" id="WP_085124876.1">
    <property type="nucleotide sequence ID" value="NZ_FWZX01000022.1"/>
</dbReference>
<dbReference type="EMBL" id="FWZX01000022">
    <property type="protein sequence ID" value="SMF58633.1"/>
    <property type="molecule type" value="Genomic_DNA"/>
</dbReference>
<dbReference type="GO" id="GO:0030976">
    <property type="term" value="F:thiamine pyrophosphate binding"/>
    <property type="evidence" value="ECO:0007669"/>
    <property type="project" value="InterPro"/>
</dbReference>
<evidence type="ECO:0000313" key="5">
    <source>
        <dbReference type="Proteomes" id="UP000192917"/>
    </source>
</evidence>
<dbReference type="Gene3D" id="3.40.50.970">
    <property type="match status" value="2"/>
</dbReference>
<dbReference type="GO" id="GO:0044281">
    <property type="term" value="P:small molecule metabolic process"/>
    <property type="evidence" value="ECO:0007669"/>
    <property type="project" value="UniProtKB-ARBA"/>
</dbReference>
<dbReference type="CDD" id="cd07034">
    <property type="entry name" value="TPP_PYR_PFOR_IOR-alpha_like"/>
    <property type="match status" value="1"/>
</dbReference>
<dbReference type="GO" id="GO:0016491">
    <property type="term" value="F:oxidoreductase activity"/>
    <property type="evidence" value="ECO:0007669"/>
    <property type="project" value="UniProtKB-KW"/>
</dbReference>
<dbReference type="SUPFAM" id="SSF52518">
    <property type="entry name" value="Thiamin diphosphate-binding fold (THDP-binding)"/>
    <property type="match status" value="2"/>
</dbReference>
<evidence type="ECO:0000256" key="1">
    <source>
        <dbReference type="ARBA" id="ARBA00022723"/>
    </source>
</evidence>